<keyword evidence="1" id="KW-0732">Signal</keyword>
<sequence>MRKIFIKSFFFLFILLVASCDSNSPSVELKNNKVYLHNFRYVTGIEGPSSVTTNADEFDELIWDEFRNKTGAYDLVYIYTKKDKYGEESNSEVFFGKINLSELNKYQSLEDFKRNDGFFKIIER</sequence>
<evidence type="ECO:0000256" key="1">
    <source>
        <dbReference type="SAM" id="SignalP"/>
    </source>
</evidence>
<comment type="caution">
    <text evidence="2">The sequence shown here is derived from an EMBL/GenBank/DDBJ whole genome shotgun (WGS) entry which is preliminary data.</text>
</comment>
<reference evidence="3 5" key="2">
    <citation type="submission" date="2019-08" db="EMBL/GenBank/DDBJ databases">
        <title>Genome of Algoriphagus ratkowskyi IC026.</title>
        <authorList>
            <person name="Bowman J.P."/>
        </authorList>
    </citation>
    <scope>NUCLEOTIDE SEQUENCE [LARGE SCALE GENOMIC DNA]</scope>
    <source>
        <strain evidence="3 5">IC026</strain>
    </source>
</reference>
<proteinExistence type="predicted"/>
<dbReference type="RefSeq" id="WP_086501602.1">
    <property type="nucleotide sequence ID" value="NZ_MSSV01000009.1"/>
</dbReference>
<accession>A0A2W7R622</accession>
<dbReference type="OrthoDB" id="955551at68336"/>
<evidence type="ECO:0000313" key="2">
    <source>
        <dbReference type="EMBL" id="PZX55914.1"/>
    </source>
</evidence>
<dbReference type="PROSITE" id="PS51257">
    <property type="entry name" value="PROKAR_LIPOPROTEIN"/>
    <property type="match status" value="1"/>
</dbReference>
<evidence type="ECO:0000313" key="3">
    <source>
        <dbReference type="EMBL" id="TXD77266.1"/>
    </source>
</evidence>
<dbReference type="Proteomes" id="UP000249115">
    <property type="component" value="Unassembled WGS sequence"/>
</dbReference>
<dbReference type="AlphaFoldDB" id="A0A2W7R622"/>
<dbReference type="EMBL" id="QKZU01000008">
    <property type="protein sequence ID" value="PZX55914.1"/>
    <property type="molecule type" value="Genomic_DNA"/>
</dbReference>
<organism evidence="2 4">
    <name type="scientific">Algoriphagus ratkowskyi</name>
    <dbReference type="NCBI Taxonomy" id="57028"/>
    <lineage>
        <taxon>Bacteria</taxon>
        <taxon>Pseudomonadati</taxon>
        <taxon>Bacteroidota</taxon>
        <taxon>Cytophagia</taxon>
        <taxon>Cytophagales</taxon>
        <taxon>Cyclobacteriaceae</taxon>
        <taxon>Algoriphagus</taxon>
    </lineage>
</organism>
<evidence type="ECO:0000313" key="4">
    <source>
        <dbReference type="Proteomes" id="UP000249115"/>
    </source>
</evidence>
<dbReference type="Proteomes" id="UP000321927">
    <property type="component" value="Unassembled WGS sequence"/>
</dbReference>
<name>A0A2W7R622_9BACT</name>
<feature type="signal peptide" evidence="1">
    <location>
        <begin position="1"/>
        <end position="22"/>
    </location>
</feature>
<gene>
    <name evidence="3" type="ORF">ESW18_13315</name>
    <name evidence="2" type="ORF">LV84_02276</name>
</gene>
<dbReference type="EMBL" id="VORV01000008">
    <property type="protein sequence ID" value="TXD77266.1"/>
    <property type="molecule type" value="Genomic_DNA"/>
</dbReference>
<protein>
    <recommendedName>
        <fullName evidence="6">Lipoprotein</fullName>
    </recommendedName>
</protein>
<reference evidence="2 4" key="1">
    <citation type="submission" date="2018-06" db="EMBL/GenBank/DDBJ databases">
        <title>Genomic Encyclopedia of Archaeal and Bacterial Type Strains, Phase II (KMG-II): from individual species to whole genera.</title>
        <authorList>
            <person name="Goeker M."/>
        </authorList>
    </citation>
    <scope>NUCLEOTIDE SEQUENCE [LARGE SCALE GENOMIC DNA]</scope>
    <source>
        <strain evidence="2 4">DSM 22686</strain>
    </source>
</reference>
<evidence type="ECO:0000313" key="5">
    <source>
        <dbReference type="Proteomes" id="UP000321927"/>
    </source>
</evidence>
<evidence type="ECO:0008006" key="6">
    <source>
        <dbReference type="Google" id="ProtNLM"/>
    </source>
</evidence>
<feature type="chain" id="PRO_5016111203" description="Lipoprotein" evidence="1">
    <location>
        <begin position="23"/>
        <end position="124"/>
    </location>
</feature>
<keyword evidence="5" id="KW-1185">Reference proteome</keyword>